<proteinExistence type="inferred from homology"/>
<evidence type="ECO:0000256" key="4">
    <source>
        <dbReference type="ARBA" id="ARBA00022692"/>
    </source>
</evidence>
<feature type="non-terminal residue" evidence="12">
    <location>
        <position position="1"/>
    </location>
</feature>
<evidence type="ECO:0000259" key="11">
    <source>
        <dbReference type="Pfam" id="PF00593"/>
    </source>
</evidence>
<evidence type="ECO:0000256" key="9">
    <source>
        <dbReference type="PROSITE-ProRule" id="PRU01360"/>
    </source>
</evidence>
<evidence type="ECO:0000313" key="13">
    <source>
        <dbReference type="Proteomes" id="UP000476281"/>
    </source>
</evidence>
<comment type="subcellular location">
    <subcellularLocation>
        <location evidence="1 9">Cell outer membrane</location>
        <topology evidence="1 9">Multi-pass membrane protein</topology>
    </subcellularLocation>
</comment>
<sequence length="481" mass="52816">YKGDRFRTSLDLGYQKKTFHGSPTSVNISAVDFVPEPPKNDRNFSQKWAYSDIENEFGMWRSEYDITDSWTAYTGLGAQHAHEEGIYSAPKLLDKSGNATVSRLDTNRISDSDSGRAGIRGNFTTGFVSHKVNVGYSAMTKNEKIAWKMSAAADNPTTNIYHNTGVDMPDSSNFSGSGGKYSDPLTSGRTRTQGWLLSDTLGVLDDKLLFTAGARHQKVVIRGYNKITGAENDADGFDGSRWMPTYGVVYKPWEEISLYANHTEALQPGETAPNTATNYGQSTGIVHSKQNEVGVKADFGRVGGSLALFEIKMPSAILDDSGHYGLDAEQRNRGVELNVFGEPMLGMRLNASATWLQAELTKTKNGVNQGNDAIGIPSFYAVLGAEYDIKPIEGLTATARVNHSGTQYADLANTKKLDSYTTLDLGMRYRFAVNHNENQMTVRAGIDNVTNENYWSSVDDSGTYITQGEPRTFKVSVGYEF</sequence>
<dbReference type="GO" id="GO:0038023">
    <property type="term" value="F:signaling receptor activity"/>
    <property type="evidence" value="ECO:0007669"/>
    <property type="project" value="InterPro"/>
</dbReference>
<dbReference type="CDD" id="cd01347">
    <property type="entry name" value="ligand_gated_channel"/>
    <property type="match status" value="1"/>
</dbReference>
<evidence type="ECO:0000256" key="2">
    <source>
        <dbReference type="ARBA" id="ARBA00022448"/>
    </source>
</evidence>
<dbReference type="EMBL" id="WBSZ01000450">
    <property type="protein sequence ID" value="KAB2517935.1"/>
    <property type="molecule type" value="Genomic_DNA"/>
</dbReference>
<dbReference type="AlphaFoldDB" id="A0A6L3XV15"/>
<keyword evidence="3 9" id="KW-1134">Transmembrane beta strand</keyword>
<dbReference type="GO" id="GO:0015891">
    <property type="term" value="P:siderophore transport"/>
    <property type="evidence" value="ECO:0007669"/>
    <property type="project" value="InterPro"/>
</dbReference>
<dbReference type="PROSITE" id="PS52016">
    <property type="entry name" value="TONB_DEPENDENT_REC_3"/>
    <property type="match status" value="1"/>
</dbReference>
<evidence type="ECO:0000256" key="7">
    <source>
        <dbReference type="ARBA" id="ARBA00023136"/>
    </source>
</evidence>
<dbReference type="InterPro" id="IPR010917">
    <property type="entry name" value="TonB_rcpt_CS"/>
</dbReference>
<evidence type="ECO:0000256" key="5">
    <source>
        <dbReference type="ARBA" id="ARBA00023065"/>
    </source>
</evidence>
<keyword evidence="4 9" id="KW-0812">Transmembrane</keyword>
<comment type="similarity">
    <text evidence="9">Belongs to the TonB-dependent receptor family.</text>
</comment>
<keyword evidence="12" id="KW-0675">Receptor</keyword>
<reference evidence="12 13" key="1">
    <citation type="submission" date="2019-09" db="EMBL/GenBank/DDBJ databases">
        <title>Reversal of blaTEM antimicrobial resistance by CRISPR-Cas9 in clinical E. coli and other Enterobacteriaceae strains.</title>
        <authorList>
            <person name="Tagliaferri T."/>
            <person name="Guimaraes N."/>
            <person name="Pereira M."/>
            <person name="Felicori L."/>
            <person name="Horz H.-P."/>
            <person name="Santos S."/>
            <person name="Mendes T."/>
        </authorList>
    </citation>
    <scope>NUCLEOTIDE SEQUENCE [LARGE SCALE GENOMIC DNA]</scope>
    <source>
        <strain evidence="12 13">E2_blaTEM_MG</strain>
    </source>
</reference>
<keyword evidence="7 9" id="KW-0472">Membrane</keyword>
<dbReference type="InterPro" id="IPR010105">
    <property type="entry name" value="TonB_sidphr_rcpt"/>
</dbReference>
<evidence type="ECO:0000256" key="3">
    <source>
        <dbReference type="ARBA" id="ARBA00022452"/>
    </source>
</evidence>
<dbReference type="InterPro" id="IPR000531">
    <property type="entry name" value="Beta-barrel_TonB"/>
</dbReference>
<name>A0A6L3XV15_9ENTR</name>
<dbReference type="InterPro" id="IPR039426">
    <property type="entry name" value="TonB-dep_rcpt-like"/>
</dbReference>
<accession>A0A6L3XV15</accession>
<dbReference type="Pfam" id="PF00593">
    <property type="entry name" value="TonB_dep_Rec_b-barrel"/>
    <property type="match status" value="1"/>
</dbReference>
<dbReference type="PROSITE" id="PS01156">
    <property type="entry name" value="TONB_DEPENDENT_REC_2"/>
    <property type="match status" value="1"/>
</dbReference>
<dbReference type="GO" id="GO:0015344">
    <property type="term" value="F:siderophore uptake transmembrane transporter activity"/>
    <property type="evidence" value="ECO:0007669"/>
    <property type="project" value="TreeGrafter"/>
</dbReference>
<feature type="short sequence motif" description="TonB C-terminal box" evidence="10">
    <location>
        <begin position="464"/>
        <end position="481"/>
    </location>
</feature>
<dbReference type="SUPFAM" id="SSF56935">
    <property type="entry name" value="Porins"/>
    <property type="match status" value="1"/>
</dbReference>
<protein>
    <submittedName>
        <fullName evidence="12">TonB-dependent siderophore receptor</fullName>
    </submittedName>
</protein>
<feature type="domain" description="TonB-dependent receptor-like beta-barrel" evidence="11">
    <location>
        <begin position="28"/>
        <end position="449"/>
    </location>
</feature>
<organism evidence="12 13">
    <name type="scientific">Enterobacter hormaechei</name>
    <dbReference type="NCBI Taxonomy" id="158836"/>
    <lineage>
        <taxon>Bacteria</taxon>
        <taxon>Pseudomonadati</taxon>
        <taxon>Pseudomonadota</taxon>
        <taxon>Gammaproteobacteria</taxon>
        <taxon>Enterobacterales</taxon>
        <taxon>Enterobacteriaceae</taxon>
        <taxon>Enterobacter</taxon>
        <taxon>Enterobacter cloacae complex</taxon>
    </lineage>
</organism>
<evidence type="ECO:0000256" key="10">
    <source>
        <dbReference type="PROSITE-ProRule" id="PRU10144"/>
    </source>
</evidence>
<dbReference type="InterPro" id="IPR036942">
    <property type="entry name" value="Beta-barrel_TonB_sf"/>
</dbReference>
<dbReference type="Gene3D" id="2.40.170.20">
    <property type="entry name" value="TonB-dependent receptor, beta-barrel domain"/>
    <property type="match status" value="1"/>
</dbReference>
<keyword evidence="6" id="KW-0798">TonB box</keyword>
<comment type="caution">
    <text evidence="12">The sequence shown here is derived from an EMBL/GenBank/DDBJ whole genome shotgun (WGS) entry which is preliminary data.</text>
</comment>
<dbReference type="PANTHER" id="PTHR32552">
    <property type="entry name" value="FERRICHROME IRON RECEPTOR-RELATED"/>
    <property type="match status" value="1"/>
</dbReference>
<evidence type="ECO:0000256" key="6">
    <source>
        <dbReference type="ARBA" id="ARBA00023077"/>
    </source>
</evidence>
<dbReference type="GO" id="GO:0009279">
    <property type="term" value="C:cell outer membrane"/>
    <property type="evidence" value="ECO:0007669"/>
    <property type="project" value="UniProtKB-SubCell"/>
</dbReference>
<dbReference type="NCBIfam" id="TIGR01783">
    <property type="entry name" value="TonB-siderophor"/>
    <property type="match status" value="1"/>
</dbReference>
<evidence type="ECO:0000313" key="12">
    <source>
        <dbReference type="EMBL" id="KAB2517935.1"/>
    </source>
</evidence>
<gene>
    <name evidence="12" type="ORF">F9C29_14225</name>
</gene>
<dbReference type="Proteomes" id="UP000476281">
    <property type="component" value="Unassembled WGS sequence"/>
</dbReference>
<keyword evidence="8 9" id="KW-0998">Cell outer membrane</keyword>
<keyword evidence="2 9" id="KW-0813">Transport</keyword>
<dbReference type="PANTHER" id="PTHR32552:SF82">
    <property type="entry name" value="FCUA PROTEIN"/>
    <property type="match status" value="1"/>
</dbReference>
<evidence type="ECO:0000256" key="8">
    <source>
        <dbReference type="ARBA" id="ARBA00023237"/>
    </source>
</evidence>
<keyword evidence="5" id="KW-0406">Ion transport</keyword>
<evidence type="ECO:0000256" key="1">
    <source>
        <dbReference type="ARBA" id="ARBA00004571"/>
    </source>
</evidence>